<feature type="region of interest" description="Disordered" evidence="1">
    <location>
        <begin position="383"/>
        <end position="422"/>
    </location>
</feature>
<dbReference type="InterPro" id="IPR010359">
    <property type="entry name" value="IrrE_HExxH"/>
</dbReference>
<evidence type="ECO:0000259" key="2">
    <source>
        <dbReference type="Pfam" id="PF06114"/>
    </source>
</evidence>
<keyword evidence="4" id="KW-1185">Reference proteome</keyword>
<dbReference type="PANTHER" id="PTHR43236:SF1">
    <property type="entry name" value="BLL7220 PROTEIN"/>
    <property type="match status" value="1"/>
</dbReference>
<proteinExistence type="predicted"/>
<organism evidence="3 4">
    <name type="scientific">Mycolicibacterium aromaticivorans JS19b1 = JCM 16368</name>
    <dbReference type="NCBI Taxonomy" id="1440774"/>
    <lineage>
        <taxon>Bacteria</taxon>
        <taxon>Bacillati</taxon>
        <taxon>Actinomycetota</taxon>
        <taxon>Actinomycetes</taxon>
        <taxon>Mycobacteriales</taxon>
        <taxon>Mycobacteriaceae</taxon>
        <taxon>Mycolicibacterium</taxon>
    </lineage>
</organism>
<reference evidence="3" key="1">
    <citation type="submission" date="2014-05" db="EMBL/GenBank/DDBJ databases">
        <title>Genome sequence of Mycobacterium aromaticivorans strain JS19b1T (= DSM 45407T).</title>
        <authorList>
            <person name="Kwak Y."/>
            <person name="Park G.-S."/>
            <person name="Li Q.X."/>
            <person name="Lee S.-E."/>
            <person name="Shin J.-H."/>
        </authorList>
    </citation>
    <scope>NUCLEOTIDE SEQUENCE [LARGE SCALE GENOMIC DNA]</scope>
    <source>
        <strain evidence="3">JS19b1</strain>
    </source>
</reference>
<comment type="caution">
    <text evidence="3">The sequence shown here is derived from an EMBL/GenBank/DDBJ whole genome shotgun (WGS) entry which is preliminary data.</text>
</comment>
<feature type="domain" description="IrrE N-terminal-like" evidence="2">
    <location>
        <begin position="200"/>
        <end position="291"/>
    </location>
</feature>
<gene>
    <name evidence="3" type="ORF">Y900_010990</name>
</gene>
<dbReference type="Gene3D" id="1.10.10.2910">
    <property type="match status" value="1"/>
</dbReference>
<dbReference type="AlphaFoldDB" id="A0A064CFS7"/>
<accession>A0A064CFS7</accession>
<dbReference type="InterPro" id="IPR010982">
    <property type="entry name" value="Lambda_DNA-bd_dom_sf"/>
</dbReference>
<dbReference type="GO" id="GO:0003677">
    <property type="term" value="F:DNA binding"/>
    <property type="evidence" value="ECO:0007669"/>
    <property type="project" value="InterPro"/>
</dbReference>
<evidence type="ECO:0000313" key="4">
    <source>
        <dbReference type="Proteomes" id="UP000022835"/>
    </source>
</evidence>
<dbReference type="eggNOG" id="COG2856">
    <property type="taxonomic scope" value="Bacteria"/>
</dbReference>
<name>A0A064CFS7_9MYCO</name>
<protein>
    <recommendedName>
        <fullName evidence="2">IrrE N-terminal-like domain-containing protein</fullName>
    </recommendedName>
</protein>
<feature type="compositionally biased region" description="Low complexity" evidence="1">
    <location>
        <begin position="390"/>
        <end position="403"/>
    </location>
</feature>
<dbReference type="STRING" id="1440774.Y900_010990"/>
<dbReference type="InterPro" id="IPR052345">
    <property type="entry name" value="Rad_response_metalloprotease"/>
</dbReference>
<feature type="compositionally biased region" description="Basic and acidic residues" evidence="1">
    <location>
        <begin position="412"/>
        <end position="422"/>
    </location>
</feature>
<dbReference type="EMBL" id="JALN02000001">
    <property type="protein sequence ID" value="KDE99454.1"/>
    <property type="molecule type" value="Genomic_DNA"/>
</dbReference>
<evidence type="ECO:0000313" key="3">
    <source>
        <dbReference type="EMBL" id="KDE99454.1"/>
    </source>
</evidence>
<dbReference type="Pfam" id="PF06114">
    <property type="entry name" value="Peptidase_M78"/>
    <property type="match status" value="1"/>
</dbReference>
<dbReference type="SUPFAM" id="SSF47413">
    <property type="entry name" value="lambda repressor-like DNA-binding domains"/>
    <property type="match status" value="1"/>
</dbReference>
<dbReference type="Proteomes" id="UP000022835">
    <property type="component" value="Unassembled WGS sequence"/>
</dbReference>
<sequence>MERTMIEVFGARVRQARLLRRMTATSVVGLAGWSNARQTKIEKSPTILLSFHEVERLAELFRFPARFFSSEPQSRVSAGELLFRAPKSMTVGEQDFLATFASLAGDFLGGLDEMSKLPPVKIPSVSDEGPRRPSLVQAAGRLREAMGLEPDEPLDDLMYEAERLGAPVIVRRRAPGEWESEFAATPGRARDERHLGYSSWVGRHRDRPLVVLRETESWERTRFTVAHELGHLVLHSRAYCSVNSSEELEANRFATELLAPVAAIAPELPRVMSLLNLKPLKDKWGLSLGSLIMHMRDSGLIDAKRAKMLTTQLHSRINPETGHTWGMTEPGWNERDPERPRLLRKWVERCYGGASVPMLAARESLIFPPDLLDWFLATQRPSPGTDRHPVAASAGSSGAVSAAPESMPQVVRLDDFRRGKTP</sequence>
<dbReference type="PANTHER" id="PTHR43236">
    <property type="entry name" value="ANTITOXIN HIGA1"/>
    <property type="match status" value="1"/>
</dbReference>
<evidence type="ECO:0000256" key="1">
    <source>
        <dbReference type="SAM" id="MobiDB-lite"/>
    </source>
</evidence>